<dbReference type="Proteomes" id="UP000015105">
    <property type="component" value="Chromosome 5D"/>
</dbReference>
<evidence type="ECO:0000313" key="1">
    <source>
        <dbReference type="EnsemblPlants" id="AET5Gv21066300.5"/>
    </source>
</evidence>
<reference evidence="2" key="2">
    <citation type="journal article" date="2017" name="Nat. Plants">
        <title>The Aegilops tauschii genome reveals multiple impacts of transposons.</title>
        <authorList>
            <person name="Zhao G."/>
            <person name="Zou C."/>
            <person name="Li K."/>
            <person name="Wang K."/>
            <person name="Li T."/>
            <person name="Gao L."/>
            <person name="Zhang X."/>
            <person name="Wang H."/>
            <person name="Yang Z."/>
            <person name="Liu X."/>
            <person name="Jiang W."/>
            <person name="Mao L."/>
            <person name="Kong X."/>
            <person name="Jiao Y."/>
            <person name="Jia J."/>
        </authorList>
    </citation>
    <scope>NUCLEOTIDE SEQUENCE [LARGE SCALE GENOMIC DNA]</scope>
    <source>
        <strain evidence="2">cv. AL8/78</strain>
    </source>
</reference>
<name>A0A453M6L0_AEGTS</name>
<protein>
    <submittedName>
        <fullName evidence="1">Uncharacterized protein</fullName>
    </submittedName>
</protein>
<reference evidence="1" key="5">
    <citation type="journal article" date="2021" name="G3 (Bethesda)">
        <title>Aegilops tauschii genome assembly Aet v5.0 features greater sequence contiguity and improved annotation.</title>
        <authorList>
            <person name="Wang L."/>
            <person name="Zhu T."/>
            <person name="Rodriguez J.C."/>
            <person name="Deal K.R."/>
            <person name="Dubcovsky J."/>
            <person name="McGuire P.E."/>
            <person name="Lux T."/>
            <person name="Spannagl M."/>
            <person name="Mayer K.F.X."/>
            <person name="Baldrich P."/>
            <person name="Meyers B.C."/>
            <person name="Huo N."/>
            <person name="Gu Y.Q."/>
            <person name="Zhou H."/>
            <person name="Devos K.M."/>
            <person name="Bennetzen J.L."/>
            <person name="Unver T."/>
            <person name="Budak H."/>
            <person name="Gulick P.J."/>
            <person name="Galiba G."/>
            <person name="Kalapos B."/>
            <person name="Nelson D.R."/>
            <person name="Li P."/>
            <person name="You F.M."/>
            <person name="Luo M.C."/>
            <person name="Dvorak J."/>
        </authorList>
    </citation>
    <scope>NUCLEOTIDE SEQUENCE [LARGE SCALE GENOMIC DNA]</scope>
    <source>
        <strain evidence="1">cv. AL8/78</strain>
    </source>
</reference>
<evidence type="ECO:0000313" key="2">
    <source>
        <dbReference type="Proteomes" id="UP000015105"/>
    </source>
</evidence>
<dbReference type="AlphaFoldDB" id="A0A453M6L0"/>
<accession>A0A453M6L0</accession>
<sequence>MNGTQLLTKTIHVDWAFNRGPIQNVTSARCELNLYICPCHCPVLKFLQA</sequence>
<reference evidence="1" key="3">
    <citation type="journal article" date="2017" name="Nature">
        <title>Genome sequence of the progenitor of the wheat D genome Aegilops tauschii.</title>
        <authorList>
            <person name="Luo M.C."/>
            <person name="Gu Y.Q."/>
            <person name="Puiu D."/>
            <person name="Wang H."/>
            <person name="Twardziok S.O."/>
            <person name="Deal K.R."/>
            <person name="Huo N."/>
            <person name="Zhu T."/>
            <person name="Wang L."/>
            <person name="Wang Y."/>
            <person name="McGuire P.E."/>
            <person name="Liu S."/>
            <person name="Long H."/>
            <person name="Ramasamy R.K."/>
            <person name="Rodriguez J.C."/>
            <person name="Van S.L."/>
            <person name="Yuan L."/>
            <person name="Wang Z."/>
            <person name="Xia Z."/>
            <person name="Xiao L."/>
            <person name="Anderson O.D."/>
            <person name="Ouyang S."/>
            <person name="Liang Y."/>
            <person name="Zimin A.V."/>
            <person name="Pertea G."/>
            <person name="Qi P."/>
            <person name="Bennetzen J.L."/>
            <person name="Dai X."/>
            <person name="Dawson M.W."/>
            <person name="Muller H.G."/>
            <person name="Kugler K."/>
            <person name="Rivarola-Duarte L."/>
            <person name="Spannagl M."/>
            <person name="Mayer K.F.X."/>
            <person name="Lu F.H."/>
            <person name="Bevan M.W."/>
            <person name="Leroy P."/>
            <person name="Li P."/>
            <person name="You F.M."/>
            <person name="Sun Q."/>
            <person name="Liu Z."/>
            <person name="Lyons E."/>
            <person name="Wicker T."/>
            <person name="Salzberg S.L."/>
            <person name="Devos K.M."/>
            <person name="Dvorak J."/>
        </authorList>
    </citation>
    <scope>NUCLEOTIDE SEQUENCE [LARGE SCALE GENOMIC DNA]</scope>
    <source>
        <strain evidence="1">cv. AL8/78</strain>
    </source>
</reference>
<reference evidence="2" key="1">
    <citation type="journal article" date="2014" name="Science">
        <title>Ancient hybridizations among the ancestral genomes of bread wheat.</title>
        <authorList>
            <consortium name="International Wheat Genome Sequencing Consortium,"/>
            <person name="Marcussen T."/>
            <person name="Sandve S.R."/>
            <person name="Heier L."/>
            <person name="Spannagl M."/>
            <person name="Pfeifer M."/>
            <person name="Jakobsen K.S."/>
            <person name="Wulff B.B."/>
            <person name="Steuernagel B."/>
            <person name="Mayer K.F."/>
            <person name="Olsen O.A."/>
        </authorList>
    </citation>
    <scope>NUCLEOTIDE SEQUENCE [LARGE SCALE GENOMIC DNA]</scope>
    <source>
        <strain evidence="2">cv. AL8/78</strain>
    </source>
</reference>
<dbReference type="Gramene" id="AET5Gv21066300.5">
    <property type="protein sequence ID" value="AET5Gv21066300.5"/>
    <property type="gene ID" value="AET5Gv21066300"/>
</dbReference>
<organism evidence="1 2">
    <name type="scientific">Aegilops tauschii subsp. strangulata</name>
    <name type="common">Goatgrass</name>
    <dbReference type="NCBI Taxonomy" id="200361"/>
    <lineage>
        <taxon>Eukaryota</taxon>
        <taxon>Viridiplantae</taxon>
        <taxon>Streptophyta</taxon>
        <taxon>Embryophyta</taxon>
        <taxon>Tracheophyta</taxon>
        <taxon>Spermatophyta</taxon>
        <taxon>Magnoliopsida</taxon>
        <taxon>Liliopsida</taxon>
        <taxon>Poales</taxon>
        <taxon>Poaceae</taxon>
        <taxon>BOP clade</taxon>
        <taxon>Pooideae</taxon>
        <taxon>Triticodae</taxon>
        <taxon>Triticeae</taxon>
        <taxon>Triticinae</taxon>
        <taxon>Aegilops</taxon>
    </lineage>
</organism>
<keyword evidence="2" id="KW-1185">Reference proteome</keyword>
<reference evidence="1" key="4">
    <citation type="submission" date="2019-03" db="UniProtKB">
        <authorList>
            <consortium name="EnsemblPlants"/>
        </authorList>
    </citation>
    <scope>IDENTIFICATION</scope>
</reference>
<proteinExistence type="predicted"/>
<dbReference type="EnsemblPlants" id="AET5Gv21066300.5">
    <property type="protein sequence ID" value="AET5Gv21066300.5"/>
    <property type="gene ID" value="AET5Gv21066300"/>
</dbReference>